<evidence type="ECO:0000256" key="1">
    <source>
        <dbReference type="SAM" id="MobiDB-lite"/>
    </source>
</evidence>
<organism evidence="2">
    <name type="scientific">bioreactor metagenome</name>
    <dbReference type="NCBI Taxonomy" id="1076179"/>
    <lineage>
        <taxon>unclassified sequences</taxon>
        <taxon>metagenomes</taxon>
        <taxon>ecological metagenomes</taxon>
    </lineage>
</organism>
<sequence length="155" mass="15600">MVIEGGGGLGDHPVAAHPAQPAVDEVDVPDHLCGPARGLQPGRPVQPPGGPDEPGDHPAVPAGDDLVVARGCGPVLPHLAQHRPGPVVEPDAARTELLGIGPQLQGRGVALEAAGVGDPEHRQHVAELGVANHLLDLRRVPDVVLALAGLAEGVG</sequence>
<feature type="compositionally biased region" description="Low complexity" evidence="1">
    <location>
        <begin position="12"/>
        <end position="23"/>
    </location>
</feature>
<feature type="compositionally biased region" description="Gly residues" evidence="1">
    <location>
        <begin position="1"/>
        <end position="10"/>
    </location>
</feature>
<proteinExistence type="predicted"/>
<gene>
    <name evidence="2" type="ORF">SDC9_113216</name>
</gene>
<accession>A0A645BLG2</accession>
<protein>
    <submittedName>
        <fullName evidence="2">Uncharacterized protein</fullName>
    </submittedName>
</protein>
<dbReference type="AlphaFoldDB" id="A0A645BLG2"/>
<evidence type="ECO:0000313" key="2">
    <source>
        <dbReference type="EMBL" id="MPM66309.1"/>
    </source>
</evidence>
<feature type="region of interest" description="Disordered" evidence="1">
    <location>
        <begin position="1"/>
        <end position="63"/>
    </location>
</feature>
<comment type="caution">
    <text evidence="2">The sequence shown here is derived from an EMBL/GenBank/DDBJ whole genome shotgun (WGS) entry which is preliminary data.</text>
</comment>
<name>A0A645BLG2_9ZZZZ</name>
<dbReference type="EMBL" id="VSSQ01021001">
    <property type="protein sequence ID" value="MPM66309.1"/>
    <property type="molecule type" value="Genomic_DNA"/>
</dbReference>
<reference evidence="2" key="1">
    <citation type="submission" date="2019-08" db="EMBL/GenBank/DDBJ databases">
        <authorList>
            <person name="Kucharzyk K."/>
            <person name="Murdoch R.W."/>
            <person name="Higgins S."/>
            <person name="Loffler F."/>
        </authorList>
    </citation>
    <scope>NUCLEOTIDE SEQUENCE</scope>
</reference>